<comment type="caution">
    <text evidence="3">The sequence shown here is derived from an EMBL/GenBank/DDBJ whole genome shotgun (WGS) entry which is preliminary data.</text>
</comment>
<gene>
    <name evidence="3" type="ORF">AALO_G00041670</name>
</gene>
<evidence type="ECO:0000256" key="1">
    <source>
        <dbReference type="PROSITE-ProRule" id="PRU10055"/>
    </source>
</evidence>
<name>A0AAV6HC55_9TELE</name>
<keyword evidence="4" id="KW-1185">Reference proteome</keyword>
<evidence type="ECO:0000313" key="4">
    <source>
        <dbReference type="Proteomes" id="UP000823561"/>
    </source>
</evidence>
<dbReference type="InterPro" id="IPR001360">
    <property type="entry name" value="Glyco_hydro_1"/>
</dbReference>
<dbReference type="GO" id="GO:0000016">
    <property type="term" value="F:lactase activity"/>
    <property type="evidence" value="ECO:0007669"/>
    <property type="project" value="TreeGrafter"/>
</dbReference>
<sequence length="327" mass="37243">MALMTSLDFNQYTSVLTFPKAFDKNLQIYDADRGVGTVADRSWLDSGSPWLKMTPTGFRKILKFIKEDYGNPPIYVTENGVSERGPIDLNDTPRIYYYENYINNAMKAFLLDGVDLRGYTAWTLMDNLEWTPGFAESLVKDLTLIPSASQTFPSEETHDVFDCSHALPSKLRDHFQYLQSRGVTHYKVPLSWSHILPTGDSSRPNRDTVRCYRTLLEQLTESGLQPLVVLHRSAVPEGLRATLGDWDSPELPEAFERYAEFVFAEFGDSVKYWITFSHLDELSSDEDKALSASALQGALHAHDRVYQLYHRMVSVKGKTLSLIIRVH</sequence>
<organism evidence="3 4">
    <name type="scientific">Alosa alosa</name>
    <name type="common">allis shad</name>
    <dbReference type="NCBI Taxonomy" id="278164"/>
    <lineage>
        <taxon>Eukaryota</taxon>
        <taxon>Metazoa</taxon>
        <taxon>Chordata</taxon>
        <taxon>Craniata</taxon>
        <taxon>Vertebrata</taxon>
        <taxon>Euteleostomi</taxon>
        <taxon>Actinopterygii</taxon>
        <taxon>Neopterygii</taxon>
        <taxon>Teleostei</taxon>
        <taxon>Clupei</taxon>
        <taxon>Clupeiformes</taxon>
        <taxon>Clupeoidei</taxon>
        <taxon>Clupeidae</taxon>
        <taxon>Alosa</taxon>
    </lineage>
</organism>
<dbReference type="InterPro" id="IPR018120">
    <property type="entry name" value="Glyco_hydro_1_AS"/>
</dbReference>
<dbReference type="PROSITE" id="PS00572">
    <property type="entry name" value="GLYCOSYL_HYDROL_F1_1"/>
    <property type="match status" value="1"/>
</dbReference>
<dbReference type="AlphaFoldDB" id="A0AAV6HC55"/>
<dbReference type="PANTHER" id="PTHR10353:SF38">
    <property type="entry name" value="LACTASE_PHLORIZIN HYDROLASE"/>
    <property type="match status" value="1"/>
</dbReference>
<evidence type="ECO:0000256" key="2">
    <source>
        <dbReference type="RuleBase" id="RU003690"/>
    </source>
</evidence>
<dbReference type="Pfam" id="PF00232">
    <property type="entry name" value="Glyco_hydro_1"/>
    <property type="match status" value="2"/>
</dbReference>
<dbReference type="Gene3D" id="3.20.20.80">
    <property type="entry name" value="Glycosidases"/>
    <property type="match status" value="2"/>
</dbReference>
<protein>
    <submittedName>
        <fullName evidence="3">Uncharacterized protein</fullName>
    </submittedName>
</protein>
<dbReference type="GO" id="GO:0005975">
    <property type="term" value="P:carbohydrate metabolic process"/>
    <property type="evidence" value="ECO:0007669"/>
    <property type="project" value="InterPro"/>
</dbReference>
<feature type="active site" description="Nucleophile" evidence="1">
    <location>
        <position position="78"/>
    </location>
</feature>
<reference evidence="3" key="1">
    <citation type="submission" date="2020-10" db="EMBL/GenBank/DDBJ databases">
        <title>Chromosome-scale genome assembly of the Allis shad, Alosa alosa.</title>
        <authorList>
            <person name="Margot Z."/>
            <person name="Christophe K."/>
            <person name="Cabau C."/>
            <person name="Louis A."/>
            <person name="Berthelot C."/>
            <person name="Parey E."/>
            <person name="Roest Crollius H."/>
            <person name="Montfort J."/>
            <person name="Robinson-Rechavi M."/>
            <person name="Bucao C."/>
            <person name="Bouchez O."/>
            <person name="Gislard M."/>
            <person name="Lluch J."/>
            <person name="Milhes M."/>
            <person name="Lampietro C."/>
            <person name="Lopez Roques C."/>
            <person name="Donnadieu C."/>
            <person name="Braasch I."/>
            <person name="Desvignes T."/>
            <person name="Postlethwait J."/>
            <person name="Bobe J."/>
            <person name="Guiguen Y."/>
        </authorList>
    </citation>
    <scope>NUCLEOTIDE SEQUENCE</scope>
    <source>
        <strain evidence="3">M-15738</strain>
        <tissue evidence="3">Blood</tissue>
    </source>
</reference>
<dbReference type="PANTHER" id="PTHR10353">
    <property type="entry name" value="GLYCOSYL HYDROLASE"/>
    <property type="match status" value="1"/>
</dbReference>
<dbReference type="SUPFAM" id="SSF51445">
    <property type="entry name" value="(Trans)glycosidases"/>
    <property type="match status" value="2"/>
</dbReference>
<accession>A0AAV6HC55</accession>
<dbReference type="EMBL" id="JADWDJ010000003">
    <property type="protein sequence ID" value="KAG5283401.1"/>
    <property type="molecule type" value="Genomic_DNA"/>
</dbReference>
<dbReference type="PRINTS" id="PR00131">
    <property type="entry name" value="GLHYDRLASE1"/>
</dbReference>
<dbReference type="Proteomes" id="UP000823561">
    <property type="component" value="Chromosome 3"/>
</dbReference>
<proteinExistence type="inferred from homology"/>
<dbReference type="InterPro" id="IPR017853">
    <property type="entry name" value="GH"/>
</dbReference>
<evidence type="ECO:0000313" key="3">
    <source>
        <dbReference type="EMBL" id="KAG5283401.1"/>
    </source>
</evidence>
<comment type="similarity">
    <text evidence="2">Belongs to the glycosyl hydrolase 1 family.</text>
</comment>